<keyword evidence="8" id="KW-1133">Transmembrane helix</keyword>
<proteinExistence type="predicted"/>
<dbReference type="Pfam" id="PF16927">
    <property type="entry name" value="HisKA_7TM"/>
    <property type="match status" value="1"/>
</dbReference>
<evidence type="ECO:0000259" key="9">
    <source>
        <dbReference type="PROSITE" id="PS50109"/>
    </source>
</evidence>
<dbReference type="SUPFAM" id="SSF55874">
    <property type="entry name" value="ATPase domain of HSP90 chaperone/DNA topoisomerase II/histidine kinase"/>
    <property type="match status" value="1"/>
</dbReference>
<dbReference type="EC" id="2.7.13.3" evidence="2"/>
<dbReference type="Gene3D" id="3.30.450.20">
    <property type="entry name" value="PAS domain"/>
    <property type="match status" value="1"/>
</dbReference>
<evidence type="ECO:0000256" key="1">
    <source>
        <dbReference type="ARBA" id="ARBA00000085"/>
    </source>
</evidence>
<dbReference type="InterPro" id="IPR003594">
    <property type="entry name" value="HATPase_dom"/>
</dbReference>
<dbReference type="SMART" id="SM00388">
    <property type="entry name" value="HisKA"/>
    <property type="match status" value="1"/>
</dbReference>
<dbReference type="PANTHER" id="PTHR43711">
    <property type="entry name" value="TWO-COMPONENT HISTIDINE KINASE"/>
    <property type="match status" value="1"/>
</dbReference>
<feature type="transmembrane region" description="Helical" evidence="8">
    <location>
        <begin position="141"/>
        <end position="161"/>
    </location>
</feature>
<evidence type="ECO:0000313" key="11">
    <source>
        <dbReference type="Proteomes" id="UP000280346"/>
    </source>
</evidence>
<dbReference type="CDD" id="cd00075">
    <property type="entry name" value="HATPase"/>
    <property type="match status" value="1"/>
</dbReference>
<evidence type="ECO:0000256" key="6">
    <source>
        <dbReference type="ARBA" id="ARBA00023012"/>
    </source>
</evidence>
<dbReference type="EMBL" id="RZIJ01000012">
    <property type="protein sequence ID" value="RUQ69285.1"/>
    <property type="molecule type" value="Genomic_DNA"/>
</dbReference>
<dbReference type="CDD" id="cd00082">
    <property type="entry name" value="HisKA"/>
    <property type="match status" value="1"/>
</dbReference>
<feature type="transmembrane region" description="Helical" evidence="8">
    <location>
        <begin position="205"/>
        <end position="221"/>
    </location>
</feature>
<feature type="domain" description="Histidine kinase" evidence="9">
    <location>
        <begin position="380"/>
        <end position="598"/>
    </location>
</feature>
<dbReference type="InterPro" id="IPR013656">
    <property type="entry name" value="PAS_4"/>
</dbReference>
<evidence type="ECO:0000256" key="4">
    <source>
        <dbReference type="ARBA" id="ARBA00022679"/>
    </source>
</evidence>
<keyword evidence="7" id="KW-0175">Coiled coil</keyword>
<dbReference type="Gene3D" id="1.10.287.130">
    <property type="match status" value="1"/>
</dbReference>
<keyword evidence="6" id="KW-0902">Two-component regulatory system</keyword>
<accession>A0A3S0V5T7</accession>
<feature type="coiled-coil region" evidence="7">
    <location>
        <begin position="339"/>
        <end position="373"/>
    </location>
</feature>
<comment type="catalytic activity">
    <reaction evidence="1">
        <text>ATP + protein L-histidine = ADP + protein N-phospho-L-histidine.</text>
        <dbReference type="EC" id="2.7.13.3"/>
    </reaction>
</comment>
<feature type="transmembrane region" description="Helical" evidence="8">
    <location>
        <begin position="173"/>
        <end position="193"/>
    </location>
</feature>
<keyword evidence="3" id="KW-0597">Phosphoprotein</keyword>
<dbReference type="InterPro" id="IPR035965">
    <property type="entry name" value="PAS-like_dom_sf"/>
</dbReference>
<gene>
    <name evidence="10" type="ORF">EJ913_16060</name>
</gene>
<keyword evidence="4" id="KW-0808">Transferase</keyword>
<dbReference type="Proteomes" id="UP000280346">
    <property type="component" value="Unassembled WGS sequence"/>
</dbReference>
<dbReference type="AlphaFoldDB" id="A0A3S0V5T7"/>
<dbReference type="PROSITE" id="PS50109">
    <property type="entry name" value="HIS_KIN"/>
    <property type="match status" value="1"/>
</dbReference>
<dbReference type="Pfam" id="PF00512">
    <property type="entry name" value="HisKA"/>
    <property type="match status" value="1"/>
</dbReference>
<dbReference type="SUPFAM" id="SSF55785">
    <property type="entry name" value="PYP-like sensor domain (PAS domain)"/>
    <property type="match status" value="1"/>
</dbReference>
<dbReference type="InterPro" id="IPR004358">
    <property type="entry name" value="Sig_transdc_His_kin-like_C"/>
</dbReference>
<comment type="caution">
    <text evidence="10">The sequence shown here is derived from an EMBL/GenBank/DDBJ whole genome shotgun (WGS) entry which is preliminary data.</text>
</comment>
<evidence type="ECO:0000256" key="8">
    <source>
        <dbReference type="SAM" id="Phobius"/>
    </source>
</evidence>
<protein>
    <recommendedName>
        <fullName evidence="2">histidine kinase</fullName>
        <ecNumber evidence="2">2.7.13.3</ecNumber>
    </recommendedName>
</protein>
<dbReference type="Pfam" id="PF02518">
    <property type="entry name" value="HATPase_c"/>
    <property type="match status" value="1"/>
</dbReference>
<evidence type="ECO:0000313" key="10">
    <source>
        <dbReference type="EMBL" id="RUQ69285.1"/>
    </source>
</evidence>
<dbReference type="PRINTS" id="PR00344">
    <property type="entry name" value="BCTRLSENSOR"/>
</dbReference>
<dbReference type="OrthoDB" id="9806130at2"/>
<dbReference type="SMART" id="SM00387">
    <property type="entry name" value="HATPase_c"/>
    <property type="match status" value="1"/>
</dbReference>
<evidence type="ECO:0000256" key="2">
    <source>
        <dbReference type="ARBA" id="ARBA00012438"/>
    </source>
</evidence>
<name>A0A3S0V5T7_9PROT</name>
<dbReference type="InterPro" id="IPR003661">
    <property type="entry name" value="HisK_dim/P_dom"/>
</dbReference>
<keyword evidence="8" id="KW-0472">Membrane</keyword>
<dbReference type="PANTHER" id="PTHR43711:SF31">
    <property type="entry name" value="HISTIDINE KINASE"/>
    <property type="match status" value="1"/>
</dbReference>
<sequence>MLTLPAVLLLGTVLITLLLARQSWRLPPFPGRVNFLAMQLSASWWATAAAAETLALSPTTKLFWAKMAWTGIVGAPSFWFLFIWSYIHGEVSARWRQVPMVMGLVTWGMAMTNDWHRLLYASAQPIGGEPGAALSYVHGPWFLAVTIYLYTFMVLSFAVTASGIGRAAPAHRAHYVGFLLAVAVPWVANIGYVTSNVVLFDIDPTPFSFLITGIVFYWLIARRRLFELLPIARGALLDAVPDPVLVLDGDGTVVQANPAAESLVTSPGRLIGRRLDGVPEIGPVLVPQALAEPSDGPAPRLVQVGNGPQAREFEVTRVPLSYDGRSVGQLLLLRDVTLRRRIEARLHDTVRTLDTARQEAETLLAAEQEAKRALNSFLSMAAHEFKTPLAIIDGSAQMLLLDAEAKAPAMIPRLEKIRRAVRRQVGILETCLADDRLSDPSLTLRRDDIDLPALLRGAASAQADGATDRHLELELEDCPPRLSGDASLLELCVHNLLNNGLKYSRPGGRVALRVWSETGEPRPMVRLSVTDQGIGIPPEEVERVFDRFYRASNVRGAAGSGVGLNMVRRIAILHGGGVQVESRLGEGSRFTLSLPLGTEPRAAVMAVSHSG</sequence>
<evidence type="ECO:0000256" key="3">
    <source>
        <dbReference type="ARBA" id="ARBA00022553"/>
    </source>
</evidence>
<evidence type="ECO:0000256" key="7">
    <source>
        <dbReference type="SAM" id="Coils"/>
    </source>
</evidence>
<feature type="transmembrane region" description="Helical" evidence="8">
    <location>
        <begin position="68"/>
        <end position="87"/>
    </location>
</feature>
<dbReference type="SUPFAM" id="SSF47384">
    <property type="entry name" value="Homodimeric domain of signal transducing histidine kinase"/>
    <property type="match status" value="1"/>
</dbReference>
<dbReference type="Gene3D" id="3.30.565.10">
    <property type="entry name" value="Histidine kinase-like ATPase, C-terminal domain"/>
    <property type="match status" value="1"/>
</dbReference>
<keyword evidence="8" id="KW-0812">Transmembrane</keyword>
<reference evidence="10 11" key="1">
    <citation type="submission" date="2018-12" db="EMBL/GenBank/DDBJ databases">
        <authorList>
            <person name="Yang Y."/>
        </authorList>
    </citation>
    <scope>NUCLEOTIDE SEQUENCE [LARGE SCALE GENOMIC DNA]</scope>
    <source>
        <strain evidence="10 11">GSF71</strain>
    </source>
</reference>
<keyword evidence="11" id="KW-1185">Reference proteome</keyword>
<dbReference type="InterPro" id="IPR050736">
    <property type="entry name" value="Sensor_HK_Regulatory"/>
</dbReference>
<dbReference type="InterPro" id="IPR005467">
    <property type="entry name" value="His_kinase_dom"/>
</dbReference>
<dbReference type="GO" id="GO:0000155">
    <property type="term" value="F:phosphorelay sensor kinase activity"/>
    <property type="evidence" value="ECO:0007669"/>
    <property type="project" value="InterPro"/>
</dbReference>
<organism evidence="10 11">
    <name type="scientific">Azospirillum doebereinerae</name>
    <dbReference type="NCBI Taxonomy" id="92933"/>
    <lineage>
        <taxon>Bacteria</taxon>
        <taxon>Pseudomonadati</taxon>
        <taxon>Pseudomonadota</taxon>
        <taxon>Alphaproteobacteria</taxon>
        <taxon>Rhodospirillales</taxon>
        <taxon>Azospirillaceae</taxon>
        <taxon>Azospirillum</taxon>
    </lineage>
</organism>
<dbReference type="InterPro" id="IPR031621">
    <property type="entry name" value="HisKA_7TM"/>
</dbReference>
<evidence type="ECO:0000256" key="5">
    <source>
        <dbReference type="ARBA" id="ARBA00022777"/>
    </source>
</evidence>
<dbReference type="InterPro" id="IPR036890">
    <property type="entry name" value="HATPase_C_sf"/>
</dbReference>
<dbReference type="Pfam" id="PF08448">
    <property type="entry name" value="PAS_4"/>
    <property type="match status" value="1"/>
</dbReference>
<dbReference type="RefSeq" id="WP_126999632.1">
    <property type="nucleotide sequence ID" value="NZ_CP173192.1"/>
</dbReference>
<keyword evidence="5" id="KW-0418">Kinase</keyword>
<dbReference type="InterPro" id="IPR036097">
    <property type="entry name" value="HisK_dim/P_sf"/>
</dbReference>